<dbReference type="RefSeq" id="WP_099067888.1">
    <property type="nucleotide sequence ID" value="NZ_LAHD01000107.1"/>
</dbReference>
<sequence>MTELTEYEYLQQYVMDRYCTSVEALVHPIHDLHKRSLLKGDMQSAEFFEAARNAIQQKLFSERIRSQDIIHWLKLDTELRQMGEQTYPDVMERYLNKIEVFDESY</sequence>
<dbReference type="EMBL" id="LAHD01000107">
    <property type="protein sequence ID" value="PHJ97919.1"/>
    <property type="molecule type" value="Genomic_DNA"/>
</dbReference>
<accession>A0A9Q6EIW3</accession>
<reference evidence="1 2" key="1">
    <citation type="submission" date="2015-02" db="EMBL/GenBank/DDBJ databases">
        <title>Nostoc linckia genome annotation.</title>
        <authorList>
            <person name="Zhou Z."/>
        </authorList>
    </citation>
    <scope>NUCLEOTIDE SEQUENCE [LARGE SCALE GENOMIC DNA]</scope>
    <source>
        <strain evidence="2">z8</strain>
    </source>
</reference>
<name>A0A9Q6EIW3_NOSLI</name>
<organism evidence="1 2">
    <name type="scientific">Nostoc linckia z8</name>
    <dbReference type="NCBI Taxonomy" id="1628746"/>
    <lineage>
        <taxon>Bacteria</taxon>
        <taxon>Bacillati</taxon>
        <taxon>Cyanobacteriota</taxon>
        <taxon>Cyanophyceae</taxon>
        <taxon>Nostocales</taxon>
        <taxon>Nostocaceae</taxon>
        <taxon>Nostoc</taxon>
    </lineage>
</organism>
<evidence type="ECO:0000313" key="1">
    <source>
        <dbReference type="EMBL" id="PHJ97919.1"/>
    </source>
</evidence>
<dbReference type="GeneID" id="57098708"/>
<comment type="caution">
    <text evidence="1">The sequence shown here is derived from an EMBL/GenBank/DDBJ whole genome shotgun (WGS) entry which is preliminary data.</text>
</comment>
<proteinExistence type="predicted"/>
<gene>
    <name evidence="1" type="ORF">VF08_27870</name>
</gene>
<dbReference type="Proteomes" id="UP000222310">
    <property type="component" value="Unassembled WGS sequence"/>
</dbReference>
<evidence type="ECO:0000313" key="2">
    <source>
        <dbReference type="Proteomes" id="UP000222310"/>
    </source>
</evidence>
<dbReference type="AlphaFoldDB" id="A0A9Q6EIW3"/>
<protein>
    <submittedName>
        <fullName evidence="1">Uncharacterized protein</fullName>
    </submittedName>
</protein>